<dbReference type="EMBL" id="WTYV01000001">
    <property type="protein sequence ID" value="MXO70908.1"/>
    <property type="molecule type" value="Genomic_DNA"/>
</dbReference>
<evidence type="ECO:0000313" key="2">
    <source>
        <dbReference type="Proteomes" id="UP000466966"/>
    </source>
</evidence>
<protein>
    <submittedName>
        <fullName evidence="1">Uncharacterized protein</fullName>
    </submittedName>
</protein>
<dbReference type="Proteomes" id="UP000466966">
    <property type="component" value="Unassembled WGS sequence"/>
</dbReference>
<evidence type="ECO:0000313" key="1">
    <source>
        <dbReference type="EMBL" id="MXO70908.1"/>
    </source>
</evidence>
<name>A0A844YVH6_9SPHN</name>
<accession>A0A844YVH6</accession>
<gene>
    <name evidence="1" type="ORF">GRI99_04565</name>
</gene>
<dbReference type="OrthoDB" id="7959184at2"/>
<proteinExistence type="predicted"/>
<sequence length="257" mass="28355">MARSQSPGYPQFALPKAISAVRKIFEADRRNPIDRSVAQKHIGYSGPSGAADKALATLAHYGLVERVGKGEVRVSQLTVDILHPDSDVVRRRALLEAGFNPQVYKDLRDRFGDHVSENALHSYLVRENFLDRAIGPVSNGYLETIRYLEQEKAFESRGNAASEVEESAASENDWNADMDDTAVLERPAPAIAPVAAPVPQVEVGETEWMRNPLGRGKSVRVLVTGDMGTKEIGKLIKLLEAQKAVLDDDDEEDQMFE</sequence>
<dbReference type="RefSeq" id="WP_160770767.1">
    <property type="nucleotide sequence ID" value="NZ_WTYV01000001.1"/>
</dbReference>
<dbReference type="AlphaFoldDB" id="A0A844YVH6"/>
<organism evidence="1 2">
    <name type="scientific">Alteraurantiacibacter buctensis</name>
    <dbReference type="NCBI Taxonomy" id="1503981"/>
    <lineage>
        <taxon>Bacteria</taxon>
        <taxon>Pseudomonadati</taxon>
        <taxon>Pseudomonadota</taxon>
        <taxon>Alphaproteobacteria</taxon>
        <taxon>Sphingomonadales</taxon>
        <taxon>Erythrobacteraceae</taxon>
        <taxon>Alteraurantiacibacter</taxon>
    </lineage>
</organism>
<reference evidence="1 2" key="1">
    <citation type="submission" date="2019-12" db="EMBL/GenBank/DDBJ databases">
        <title>Genomic-based taxomic classification of the family Erythrobacteraceae.</title>
        <authorList>
            <person name="Xu L."/>
        </authorList>
    </citation>
    <scope>NUCLEOTIDE SEQUENCE [LARGE SCALE GENOMIC DNA]</scope>
    <source>
        <strain evidence="1 2">M0322</strain>
    </source>
</reference>
<keyword evidence="2" id="KW-1185">Reference proteome</keyword>
<comment type="caution">
    <text evidence="1">The sequence shown here is derived from an EMBL/GenBank/DDBJ whole genome shotgun (WGS) entry which is preliminary data.</text>
</comment>